<protein>
    <submittedName>
        <fullName evidence="5">Tetratricopeptide repeat-containing protein</fullName>
    </submittedName>
</protein>
<organism evidence="5 6">
    <name type="scientific">Segatella oulorum</name>
    <dbReference type="NCBI Taxonomy" id="28136"/>
    <lineage>
        <taxon>Bacteria</taxon>
        <taxon>Pseudomonadati</taxon>
        <taxon>Bacteroidota</taxon>
        <taxon>Bacteroidia</taxon>
        <taxon>Bacteroidales</taxon>
        <taxon>Prevotellaceae</taxon>
        <taxon>Segatella</taxon>
    </lineage>
</organism>
<gene>
    <name evidence="5" type="ORF">SAMN02745202_00226</name>
</gene>
<evidence type="ECO:0000256" key="4">
    <source>
        <dbReference type="SAM" id="SignalP"/>
    </source>
</evidence>
<evidence type="ECO:0000256" key="2">
    <source>
        <dbReference type="ARBA" id="ARBA00022803"/>
    </source>
</evidence>
<dbReference type="SUPFAM" id="SSF48452">
    <property type="entry name" value="TPR-like"/>
    <property type="match status" value="3"/>
</dbReference>
<accession>A0A1T4KYD7</accession>
<feature type="repeat" description="TPR" evidence="3">
    <location>
        <begin position="262"/>
        <end position="295"/>
    </location>
</feature>
<feature type="repeat" description="TPR" evidence="3">
    <location>
        <begin position="228"/>
        <end position="261"/>
    </location>
</feature>
<dbReference type="Pfam" id="PF13176">
    <property type="entry name" value="TPR_7"/>
    <property type="match status" value="1"/>
</dbReference>
<feature type="signal peptide" evidence="4">
    <location>
        <begin position="1"/>
        <end position="20"/>
    </location>
</feature>
<dbReference type="Pfam" id="PF13181">
    <property type="entry name" value="TPR_8"/>
    <property type="match status" value="2"/>
</dbReference>
<reference evidence="5 6" key="1">
    <citation type="submission" date="2017-02" db="EMBL/GenBank/DDBJ databases">
        <authorList>
            <person name="Peterson S.W."/>
        </authorList>
    </citation>
    <scope>NUCLEOTIDE SEQUENCE [LARGE SCALE GENOMIC DNA]</scope>
    <source>
        <strain evidence="5 6">ATCC 43324</strain>
    </source>
</reference>
<dbReference type="InterPro" id="IPR013105">
    <property type="entry name" value="TPR_2"/>
</dbReference>
<dbReference type="AlphaFoldDB" id="A0A1T4KYD7"/>
<dbReference type="InterPro" id="IPR019734">
    <property type="entry name" value="TPR_rpt"/>
</dbReference>
<evidence type="ECO:0000256" key="3">
    <source>
        <dbReference type="PROSITE-ProRule" id="PRU00339"/>
    </source>
</evidence>
<keyword evidence="1" id="KW-0677">Repeat</keyword>
<evidence type="ECO:0000313" key="5">
    <source>
        <dbReference type="EMBL" id="SJZ47383.1"/>
    </source>
</evidence>
<dbReference type="EMBL" id="FUXK01000002">
    <property type="protein sequence ID" value="SJZ47383.1"/>
    <property type="molecule type" value="Genomic_DNA"/>
</dbReference>
<dbReference type="STRING" id="28136.SAMN02745202_00226"/>
<proteinExistence type="predicted"/>
<keyword evidence="2 3" id="KW-0802">TPR repeat</keyword>
<name>A0A1T4KYD7_9BACT</name>
<dbReference type="SMART" id="SM00028">
    <property type="entry name" value="TPR"/>
    <property type="match status" value="11"/>
</dbReference>
<dbReference type="GO" id="GO:0046813">
    <property type="term" value="P:receptor-mediated virion attachment to host cell"/>
    <property type="evidence" value="ECO:0007669"/>
    <property type="project" value="TreeGrafter"/>
</dbReference>
<dbReference type="eggNOG" id="COG0457">
    <property type="taxonomic scope" value="Bacteria"/>
</dbReference>
<dbReference type="Gene3D" id="1.25.40.10">
    <property type="entry name" value="Tetratricopeptide repeat domain"/>
    <property type="match status" value="4"/>
</dbReference>
<dbReference type="Proteomes" id="UP000190065">
    <property type="component" value="Unassembled WGS sequence"/>
</dbReference>
<evidence type="ECO:0000313" key="6">
    <source>
        <dbReference type="Proteomes" id="UP000190065"/>
    </source>
</evidence>
<dbReference type="InterPro" id="IPR050498">
    <property type="entry name" value="Ycf3"/>
</dbReference>
<feature type="repeat" description="TPR" evidence="3">
    <location>
        <begin position="578"/>
        <end position="611"/>
    </location>
</feature>
<feature type="repeat" description="TPR" evidence="3">
    <location>
        <begin position="92"/>
        <end position="125"/>
    </location>
</feature>
<evidence type="ECO:0000256" key="1">
    <source>
        <dbReference type="ARBA" id="ARBA00022737"/>
    </source>
</evidence>
<dbReference type="PROSITE" id="PS50005">
    <property type="entry name" value="TPR"/>
    <property type="match status" value="6"/>
</dbReference>
<dbReference type="Pfam" id="PF13432">
    <property type="entry name" value="TPR_16"/>
    <property type="match status" value="1"/>
</dbReference>
<feature type="repeat" description="TPR" evidence="3">
    <location>
        <begin position="160"/>
        <end position="193"/>
    </location>
</feature>
<dbReference type="Pfam" id="PF07719">
    <property type="entry name" value="TPR_2"/>
    <property type="match status" value="1"/>
</dbReference>
<feature type="repeat" description="TPR" evidence="3">
    <location>
        <begin position="58"/>
        <end position="91"/>
    </location>
</feature>
<keyword evidence="4" id="KW-0732">Signal</keyword>
<dbReference type="PANTHER" id="PTHR44858">
    <property type="entry name" value="TETRATRICOPEPTIDE REPEAT PROTEIN 6"/>
    <property type="match status" value="1"/>
</dbReference>
<sequence length="655" mass="75987">MRKILLTCCLLVTFIANIRAQYNIERLLEACETALGYQDYVVAIQYCNNIISNRPNLYRAWFYRGVAKQSLGDYQGAAGDYNHAIQLNPYVHELFRARAANSLNLKQYESAVEDYTKAISLQPDEREYWFNRALAKFYNGEIKQSRLDLNGIIKRWPDLPNSYSLMAETYLKENKVDSAKLWLERTLKRNPYDGSSWSVLGRIYLQRSAWARGNEAFSQAIHYLPKVVNNYTYRAMCRVNLNQLRLAMEDFDKAIDMDPNSFLAHYNRGLLRITVGDDNRAIQDFTFVLRHEPQNLQARYNRALLLDRVGEYKAAIADYTAVLKQFPNFWIGLQSRARCYRRIGMIAKAEMDEFHLLKAQLDKQNGVQQRWSKAKLRRVRQLNDFDIEKYDQWIELPDEVSTTEYSSKTRGFVQNMKGSTELMPMFALSYYKYRNGLTELSLENRDVEVFNQHHSLQNPLYISYKRDSSSVEKSSLIFAIQAKLTQQLNRHPSAKEASILLLQRAVAYMDTYDYVAAHRDLDSCLVADSTMGLAYWQQAVCTMKQLRLKSTAVSDQNLLRKAAINQLQMAQKWCKDSSYILYNLANIYAELGDYRQAISLYTQVLSTHNKMAEAYYNRGLSYILSNQKAKGLADLSKAGEEGCYEAYSLMKQYGK</sequence>
<dbReference type="PANTHER" id="PTHR44858:SF1">
    <property type="entry name" value="UDP-N-ACETYLGLUCOSAMINE--PEPTIDE N-ACETYLGLUCOSAMINYLTRANSFERASE SPINDLY-RELATED"/>
    <property type="match status" value="1"/>
</dbReference>
<dbReference type="InterPro" id="IPR011990">
    <property type="entry name" value="TPR-like_helical_dom_sf"/>
</dbReference>
<feature type="chain" id="PRO_5010517382" evidence="4">
    <location>
        <begin position="21"/>
        <end position="655"/>
    </location>
</feature>
<dbReference type="GO" id="GO:0009279">
    <property type="term" value="C:cell outer membrane"/>
    <property type="evidence" value="ECO:0007669"/>
    <property type="project" value="TreeGrafter"/>
</dbReference>